<feature type="domain" description="HTH cro/C1-type" evidence="1">
    <location>
        <begin position="13"/>
        <end position="67"/>
    </location>
</feature>
<proteinExistence type="predicted"/>
<organism evidence="2">
    <name type="scientific">marine metagenome</name>
    <dbReference type="NCBI Taxonomy" id="408172"/>
    <lineage>
        <taxon>unclassified sequences</taxon>
        <taxon>metagenomes</taxon>
        <taxon>ecological metagenomes</taxon>
    </lineage>
</organism>
<dbReference type="EMBL" id="UINC01127424">
    <property type="protein sequence ID" value="SVD06536.1"/>
    <property type="molecule type" value="Genomic_DNA"/>
</dbReference>
<reference evidence="2" key="1">
    <citation type="submission" date="2018-05" db="EMBL/GenBank/DDBJ databases">
        <authorList>
            <person name="Lanie J.A."/>
            <person name="Ng W.-L."/>
            <person name="Kazmierczak K.M."/>
            <person name="Andrzejewski T.M."/>
            <person name="Davidsen T.M."/>
            <person name="Wayne K.J."/>
            <person name="Tettelin H."/>
            <person name="Glass J.I."/>
            <person name="Rusch D."/>
            <person name="Podicherti R."/>
            <person name="Tsui H.-C.T."/>
            <person name="Winkler M.E."/>
        </authorList>
    </citation>
    <scope>NUCLEOTIDE SEQUENCE</scope>
</reference>
<protein>
    <recommendedName>
        <fullName evidence="1">HTH cro/C1-type domain-containing protein</fullName>
    </recommendedName>
</protein>
<dbReference type="GO" id="GO:0003677">
    <property type="term" value="F:DNA binding"/>
    <property type="evidence" value="ECO:0007669"/>
    <property type="project" value="InterPro"/>
</dbReference>
<evidence type="ECO:0000313" key="2">
    <source>
        <dbReference type="EMBL" id="SVD06536.1"/>
    </source>
</evidence>
<dbReference type="PROSITE" id="PS50943">
    <property type="entry name" value="HTH_CROC1"/>
    <property type="match status" value="1"/>
</dbReference>
<sequence>MAFILEDEFGDIIAKARRGLGLTVGRVAAESGVMAKNISQMENYTKKPNRDEVDKIASTLQLDSNKLNAIATESWSPNTIATKYDPALEV</sequence>
<dbReference type="SUPFAM" id="SSF47413">
    <property type="entry name" value="lambda repressor-like DNA-binding domains"/>
    <property type="match status" value="1"/>
</dbReference>
<dbReference type="SMART" id="SM00530">
    <property type="entry name" value="HTH_XRE"/>
    <property type="match status" value="1"/>
</dbReference>
<gene>
    <name evidence="2" type="ORF">METZ01_LOCUS359390</name>
</gene>
<dbReference type="Pfam" id="PF01381">
    <property type="entry name" value="HTH_3"/>
    <property type="match status" value="1"/>
</dbReference>
<dbReference type="CDD" id="cd00093">
    <property type="entry name" value="HTH_XRE"/>
    <property type="match status" value="1"/>
</dbReference>
<dbReference type="InterPro" id="IPR010982">
    <property type="entry name" value="Lambda_DNA-bd_dom_sf"/>
</dbReference>
<dbReference type="Gene3D" id="1.10.260.40">
    <property type="entry name" value="lambda repressor-like DNA-binding domains"/>
    <property type="match status" value="1"/>
</dbReference>
<dbReference type="InterPro" id="IPR001387">
    <property type="entry name" value="Cro/C1-type_HTH"/>
</dbReference>
<accession>A0A382S9J7</accession>
<dbReference type="AlphaFoldDB" id="A0A382S9J7"/>
<name>A0A382S9J7_9ZZZZ</name>
<feature type="non-terminal residue" evidence="2">
    <location>
        <position position="90"/>
    </location>
</feature>
<evidence type="ECO:0000259" key="1">
    <source>
        <dbReference type="PROSITE" id="PS50943"/>
    </source>
</evidence>